<evidence type="ECO:0000313" key="1">
    <source>
        <dbReference type="EMBL" id="KAF3567315.1"/>
    </source>
</evidence>
<organism evidence="1 2">
    <name type="scientific">Brassica cretica</name>
    <name type="common">Mustard</name>
    <dbReference type="NCBI Taxonomy" id="69181"/>
    <lineage>
        <taxon>Eukaryota</taxon>
        <taxon>Viridiplantae</taxon>
        <taxon>Streptophyta</taxon>
        <taxon>Embryophyta</taxon>
        <taxon>Tracheophyta</taxon>
        <taxon>Spermatophyta</taxon>
        <taxon>Magnoliopsida</taxon>
        <taxon>eudicotyledons</taxon>
        <taxon>Gunneridae</taxon>
        <taxon>Pentapetalae</taxon>
        <taxon>rosids</taxon>
        <taxon>malvids</taxon>
        <taxon>Brassicales</taxon>
        <taxon>Brassicaceae</taxon>
        <taxon>Brassiceae</taxon>
        <taxon>Brassica</taxon>
    </lineage>
</organism>
<evidence type="ECO:0000313" key="2">
    <source>
        <dbReference type="Proteomes" id="UP000266723"/>
    </source>
</evidence>
<name>A0ABQ7D8J4_BRACR</name>
<comment type="caution">
    <text evidence="1">The sequence shown here is derived from an EMBL/GenBank/DDBJ whole genome shotgun (WGS) entry which is preliminary data.</text>
</comment>
<dbReference type="Proteomes" id="UP000266723">
    <property type="component" value="Unassembled WGS sequence"/>
</dbReference>
<keyword evidence="2" id="KW-1185">Reference proteome</keyword>
<accession>A0ABQ7D8J4</accession>
<gene>
    <name evidence="1" type="ORF">DY000_02018917</name>
</gene>
<dbReference type="EMBL" id="QGKV02000759">
    <property type="protein sequence ID" value="KAF3567315.1"/>
    <property type="molecule type" value="Genomic_DNA"/>
</dbReference>
<proteinExistence type="predicted"/>
<reference evidence="1 2" key="1">
    <citation type="journal article" date="2020" name="BMC Genomics">
        <title>Intraspecific diversification of the crop wild relative Brassica cretica Lam. using demographic model selection.</title>
        <authorList>
            <person name="Kioukis A."/>
            <person name="Michalopoulou V.A."/>
            <person name="Briers L."/>
            <person name="Pirintsos S."/>
            <person name="Studholme D.J."/>
            <person name="Pavlidis P."/>
            <person name="Sarris P.F."/>
        </authorList>
    </citation>
    <scope>NUCLEOTIDE SEQUENCE [LARGE SCALE GENOMIC DNA]</scope>
    <source>
        <strain evidence="2">cv. PFS-1207/04</strain>
    </source>
</reference>
<protein>
    <submittedName>
        <fullName evidence="1">Uncharacterized protein</fullName>
    </submittedName>
</protein>
<sequence>MNFRGVISEDFFRRDYVRGRGFRDVWTSDAALVGGGSETYGLATQIVWGVGAETFAFDAALEGGGTETDCTSDASYASCLFMFELNFHSGSSIYSSQWFACLASRTSRSNSHVTHPSSPHCNTSFWREEETGVTLLVGGIDVVVNEVSWADCLERAVIDTLLIPIGLLTPGMVSRTICVDSVLNHPNKSLWMKRQSTNCQGLVAIDIVVEPKIYTKYLIVIGV</sequence>